<keyword evidence="2" id="KW-1185">Reference proteome</keyword>
<dbReference type="Proteomes" id="UP001479290">
    <property type="component" value="Unassembled WGS sequence"/>
</dbReference>
<evidence type="ECO:0000313" key="1">
    <source>
        <dbReference type="EMBL" id="KAK9960379.1"/>
    </source>
</evidence>
<evidence type="ECO:0008006" key="3">
    <source>
        <dbReference type="Google" id="ProtNLM"/>
    </source>
</evidence>
<sequence length="74" mass="8582">MLRQSVNLRHLQKKSQEKSLTIWTSSGTRQESCELHLSRTHTHTLRGEITHSLYVWLGPERPGCFSSQLSNVDY</sequence>
<organism evidence="1 2">
    <name type="scientific">Culter alburnus</name>
    <name type="common">Topmouth culter</name>
    <dbReference type="NCBI Taxonomy" id="194366"/>
    <lineage>
        <taxon>Eukaryota</taxon>
        <taxon>Metazoa</taxon>
        <taxon>Chordata</taxon>
        <taxon>Craniata</taxon>
        <taxon>Vertebrata</taxon>
        <taxon>Euteleostomi</taxon>
        <taxon>Actinopterygii</taxon>
        <taxon>Neopterygii</taxon>
        <taxon>Teleostei</taxon>
        <taxon>Ostariophysi</taxon>
        <taxon>Cypriniformes</taxon>
        <taxon>Xenocyprididae</taxon>
        <taxon>Xenocypridinae</taxon>
        <taxon>Culter</taxon>
    </lineage>
</organism>
<gene>
    <name evidence="1" type="ORF">ABG768_008239</name>
</gene>
<proteinExistence type="predicted"/>
<comment type="caution">
    <text evidence="1">The sequence shown here is derived from an EMBL/GenBank/DDBJ whole genome shotgun (WGS) entry which is preliminary data.</text>
</comment>
<reference evidence="1 2" key="1">
    <citation type="submission" date="2024-05" db="EMBL/GenBank/DDBJ databases">
        <title>A high-quality chromosomal-level genome assembly of Topmouth culter (Culter alburnus).</title>
        <authorList>
            <person name="Zhao H."/>
        </authorList>
    </citation>
    <scope>NUCLEOTIDE SEQUENCE [LARGE SCALE GENOMIC DNA]</scope>
    <source>
        <strain evidence="1">CATC2023</strain>
        <tissue evidence="1">Muscle</tissue>
    </source>
</reference>
<accession>A0AAW1ZJ44</accession>
<dbReference type="EMBL" id="JAWDJR010000016">
    <property type="protein sequence ID" value="KAK9960379.1"/>
    <property type="molecule type" value="Genomic_DNA"/>
</dbReference>
<dbReference type="AlphaFoldDB" id="A0AAW1ZJ44"/>
<protein>
    <recommendedName>
        <fullName evidence="3">Gelsolin</fullName>
    </recommendedName>
</protein>
<name>A0AAW1ZJ44_CULAL</name>
<evidence type="ECO:0000313" key="2">
    <source>
        <dbReference type="Proteomes" id="UP001479290"/>
    </source>
</evidence>